<dbReference type="InterPro" id="IPR036390">
    <property type="entry name" value="WH_DNA-bd_sf"/>
</dbReference>
<dbReference type="GO" id="GO:0004803">
    <property type="term" value="F:transposase activity"/>
    <property type="evidence" value="ECO:0007669"/>
    <property type="project" value="TreeGrafter"/>
</dbReference>
<feature type="region of interest" description="Disordered" evidence="1">
    <location>
        <begin position="1"/>
        <end position="25"/>
    </location>
</feature>
<dbReference type="InterPro" id="IPR011991">
    <property type="entry name" value="ArsR-like_HTH"/>
</dbReference>
<dbReference type="GO" id="GO:0032196">
    <property type="term" value="P:transposition"/>
    <property type="evidence" value="ECO:0007669"/>
    <property type="project" value="TreeGrafter"/>
</dbReference>
<dbReference type="CDD" id="cd00090">
    <property type="entry name" value="HTH_ARSR"/>
    <property type="match status" value="1"/>
</dbReference>
<proteinExistence type="predicted"/>
<organism evidence="4 5">
    <name type="scientific">Nocardia arthritidis</name>
    <dbReference type="NCBI Taxonomy" id="228602"/>
    <lineage>
        <taxon>Bacteria</taxon>
        <taxon>Bacillati</taxon>
        <taxon>Actinomycetota</taxon>
        <taxon>Actinomycetes</taxon>
        <taxon>Mycobacteriales</taxon>
        <taxon>Nocardiaceae</taxon>
        <taxon>Nocardia</taxon>
    </lineage>
</organism>
<name>A0A6G9YKG0_9NOCA</name>
<feature type="domain" description="Transposase IS30-like HTH" evidence="3">
    <location>
        <begin position="20"/>
        <end position="62"/>
    </location>
</feature>
<dbReference type="Pfam" id="PF12802">
    <property type="entry name" value="MarR_2"/>
    <property type="match status" value="1"/>
</dbReference>
<evidence type="ECO:0000259" key="2">
    <source>
        <dbReference type="Pfam" id="PF12802"/>
    </source>
</evidence>
<dbReference type="KEGG" id="nah:F5544_27850"/>
<dbReference type="GO" id="GO:0005829">
    <property type="term" value="C:cytosol"/>
    <property type="evidence" value="ECO:0007669"/>
    <property type="project" value="TreeGrafter"/>
</dbReference>
<evidence type="ECO:0000259" key="3">
    <source>
        <dbReference type="Pfam" id="PF13936"/>
    </source>
</evidence>
<protein>
    <submittedName>
        <fullName evidence="4">Helix-turn-helix domain-containing protein</fullName>
    </submittedName>
</protein>
<dbReference type="InterPro" id="IPR000835">
    <property type="entry name" value="HTH_MarR-typ"/>
</dbReference>
<dbReference type="Pfam" id="PF13936">
    <property type="entry name" value="HTH_38"/>
    <property type="match status" value="1"/>
</dbReference>
<dbReference type="PANTHER" id="PTHR10948:SF23">
    <property type="entry name" value="TRANSPOSASE INSI FOR INSERTION SEQUENCE ELEMENT IS30A-RELATED"/>
    <property type="match status" value="1"/>
</dbReference>
<evidence type="ECO:0000313" key="5">
    <source>
        <dbReference type="Proteomes" id="UP000503540"/>
    </source>
</evidence>
<sequence>MPGSGRLTARTISGGSVMPGSRLTHRDRRAIAEGLAADLSYTEIAKRLDRPTSTVTREVMRNGGPNDYRPDRAQRAAQQRTRRRRNTTTAPPRTPVAHVPGRDPEAVEEFTARLTELLTGTGMPRMTAAVLSCLYTTDTGSLSSAELVDRLRVSPASISKAVGYLENQELIRRTRDAGRRDRYVIDDDVWLRATLASARMNEVLADVARDGVDVFGAATPAGARLLDMGNFLNQVCRDLIRTAEQWRHTSGSPVDLREEATWDETPSSGS</sequence>
<feature type="domain" description="HTH marR-type" evidence="2">
    <location>
        <begin position="122"/>
        <end position="178"/>
    </location>
</feature>
<feature type="region of interest" description="Disordered" evidence="1">
    <location>
        <begin position="52"/>
        <end position="101"/>
    </location>
</feature>
<dbReference type="SUPFAM" id="SSF46785">
    <property type="entry name" value="Winged helix' DNA-binding domain"/>
    <property type="match status" value="1"/>
</dbReference>
<reference evidence="4 5" key="1">
    <citation type="journal article" date="2019" name="ACS Chem. Biol.">
        <title>Identification and Mobilization of a Cryptic Antibiotic Biosynthesis Gene Locus from a Human-Pathogenic Nocardia Isolate.</title>
        <authorList>
            <person name="Herisse M."/>
            <person name="Ishida K."/>
            <person name="Porter J.L."/>
            <person name="Howden B."/>
            <person name="Hertweck C."/>
            <person name="Stinear T.P."/>
            <person name="Pidot S.J."/>
        </authorList>
    </citation>
    <scope>NUCLEOTIDE SEQUENCE [LARGE SCALE GENOMIC DNA]</scope>
    <source>
        <strain evidence="4 5">AUSMDU00012717</strain>
    </source>
</reference>
<feature type="region of interest" description="Disordered" evidence="1">
    <location>
        <begin position="250"/>
        <end position="270"/>
    </location>
</feature>
<dbReference type="Proteomes" id="UP000503540">
    <property type="component" value="Chromosome"/>
</dbReference>
<dbReference type="AlphaFoldDB" id="A0A6G9YKG0"/>
<evidence type="ECO:0000313" key="4">
    <source>
        <dbReference type="EMBL" id="QIS13423.1"/>
    </source>
</evidence>
<evidence type="ECO:0000256" key="1">
    <source>
        <dbReference type="SAM" id="MobiDB-lite"/>
    </source>
</evidence>
<dbReference type="PANTHER" id="PTHR10948">
    <property type="entry name" value="TRANSPOSASE"/>
    <property type="match status" value="1"/>
</dbReference>
<dbReference type="InterPro" id="IPR051917">
    <property type="entry name" value="Transposase-Integrase"/>
</dbReference>
<dbReference type="GO" id="GO:0003700">
    <property type="term" value="F:DNA-binding transcription factor activity"/>
    <property type="evidence" value="ECO:0007669"/>
    <property type="project" value="InterPro"/>
</dbReference>
<gene>
    <name evidence="4" type="ORF">F5544_27850</name>
</gene>
<keyword evidence="5" id="KW-1185">Reference proteome</keyword>
<dbReference type="InterPro" id="IPR025246">
    <property type="entry name" value="IS30-like_HTH"/>
</dbReference>
<accession>A0A6G9YKG0</accession>
<dbReference type="EMBL" id="CP046172">
    <property type="protein sequence ID" value="QIS13423.1"/>
    <property type="molecule type" value="Genomic_DNA"/>
</dbReference>
<dbReference type="InterPro" id="IPR036388">
    <property type="entry name" value="WH-like_DNA-bd_sf"/>
</dbReference>
<dbReference type="Gene3D" id="1.10.10.10">
    <property type="entry name" value="Winged helix-like DNA-binding domain superfamily/Winged helix DNA-binding domain"/>
    <property type="match status" value="1"/>
</dbReference>